<sequence>MNDDSQILIARLLTHQTLRRDDRLVKRALSDEQFRQEVDARLLATGLKLLDNVYADHVTLALHRAIEPKIFGARDTWQNNNFGLARDGVALLVVLWALIILPKRERQETHQHADDDQDDMFGNEKPVPRAEDTSIGIPYKALLADFGDKLGKKTRMDMNLGILSKLGFIERRGDILVEGPLLDLLMDTDLLKERIINGALAEVFKRAPAQVVHIPRAVLAAANDTASADESVPAAAEDEVAAAIRDAAASANEMADDKADDKAGDKAGDTANDAANDTENRS</sequence>
<protein>
    <recommendedName>
        <fullName evidence="4">DUF4194 domain-containing protein</fullName>
    </recommendedName>
</protein>
<dbReference type="Proteomes" id="UP000584325">
    <property type="component" value="Unassembled WGS sequence"/>
</dbReference>
<name>A0A7W5HBZ1_9BURK</name>
<evidence type="ECO:0000313" key="2">
    <source>
        <dbReference type="EMBL" id="MBB3222985.1"/>
    </source>
</evidence>
<dbReference type="EMBL" id="JACHXS010000007">
    <property type="protein sequence ID" value="MBB3222985.1"/>
    <property type="molecule type" value="Genomic_DNA"/>
</dbReference>
<organism evidence="2 3">
    <name type="scientific">Pseudoduganella umbonata</name>
    <dbReference type="NCBI Taxonomy" id="864828"/>
    <lineage>
        <taxon>Bacteria</taxon>
        <taxon>Pseudomonadati</taxon>
        <taxon>Pseudomonadota</taxon>
        <taxon>Betaproteobacteria</taxon>
        <taxon>Burkholderiales</taxon>
        <taxon>Oxalobacteraceae</taxon>
        <taxon>Telluria group</taxon>
        <taxon>Pseudoduganella</taxon>
    </lineage>
</organism>
<reference evidence="2 3" key="1">
    <citation type="submission" date="2020-08" db="EMBL/GenBank/DDBJ databases">
        <title>Genomic Encyclopedia of Type Strains, Phase III (KMG-III): the genomes of soil and plant-associated and newly described type strains.</title>
        <authorList>
            <person name="Whitman W."/>
        </authorList>
    </citation>
    <scope>NUCLEOTIDE SEQUENCE [LARGE SCALE GENOMIC DNA]</scope>
    <source>
        <strain evidence="2 3">CECT 7753</strain>
    </source>
</reference>
<feature type="region of interest" description="Disordered" evidence="1">
    <location>
        <begin position="251"/>
        <end position="282"/>
    </location>
</feature>
<feature type="compositionally biased region" description="Low complexity" evidence="1">
    <location>
        <begin position="269"/>
        <end position="282"/>
    </location>
</feature>
<feature type="region of interest" description="Disordered" evidence="1">
    <location>
        <begin position="107"/>
        <end position="127"/>
    </location>
</feature>
<proteinExistence type="predicted"/>
<evidence type="ECO:0000313" key="3">
    <source>
        <dbReference type="Proteomes" id="UP000584325"/>
    </source>
</evidence>
<evidence type="ECO:0000256" key="1">
    <source>
        <dbReference type="SAM" id="MobiDB-lite"/>
    </source>
</evidence>
<feature type="compositionally biased region" description="Basic and acidic residues" evidence="1">
    <location>
        <begin position="255"/>
        <end position="268"/>
    </location>
</feature>
<dbReference type="AlphaFoldDB" id="A0A7W5HBZ1"/>
<dbReference type="RefSeq" id="WP_229422322.1">
    <property type="nucleotide sequence ID" value="NZ_CP040017.1"/>
</dbReference>
<evidence type="ECO:0008006" key="4">
    <source>
        <dbReference type="Google" id="ProtNLM"/>
    </source>
</evidence>
<comment type="caution">
    <text evidence="2">The sequence shown here is derived from an EMBL/GenBank/DDBJ whole genome shotgun (WGS) entry which is preliminary data.</text>
</comment>
<accession>A0A7W5HBZ1</accession>
<gene>
    <name evidence="2" type="ORF">FHS02_003823</name>
</gene>